<protein>
    <submittedName>
        <fullName evidence="2">Uncharacterized protein</fullName>
    </submittedName>
</protein>
<keyword evidence="3" id="KW-1185">Reference proteome</keyword>
<name>A0ABW2N9P0_9ACTN</name>
<dbReference type="RefSeq" id="WP_255888910.1">
    <property type="nucleotide sequence ID" value="NZ_JAFMZM010000001.1"/>
</dbReference>
<dbReference type="EMBL" id="JBHTCH010000025">
    <property type="protein sequence ID" value="MFC7362672.1"/>
    <property type="molecule type" value="Genomic_DNA"/>
</dbReference>
<dbReference type="Proteomes" id="UP001596524">
    <property type="component" value="Unassembled WGS sequence"/>
</dbReference>
<evidence type="ECO:0000313" key="2">
    <source>
        <dbReference type="EMBL" id="MFC7362672.1"/>
    </source>
</evidence>
<reference evidence="3" key="1">
    <citation type="journal article" date="2019" name="Int. J. Syst. Evol. Microbiol.">
        <title>The Global Catalogue of Microorganisms (GCM) 10K type strain sequencing project: providing services to taxonomists for standard genome sequencing and annotation.</title>
        <authorList>
            <consortium name="The Broad Institute Genomics Platform"/>
            <consortium name="The Broad Institute Genome Sequencing Center for Infectious Disease"/>
            <person name="Wu L."/>
            <person name="Ma J."/>
        </authorList>
    </citation>
    <scope>NUCLEOTIDE SEQUENCE [LARGE SCALE GENOMIC DNA]</scope>
    <source>
        <strain evidence="3">FCH27</strain>
    </source>
</reference>
<keyword evidence="1" id="KW-0732">Signal</keyword>
<organism evidence="2 3">
    <name type="scientific">Nocardioides astragali</name>
    <dbReference type="NCBI Taxonomy" id="1776736"/>
    <lineage>
        <taxon>Bacteria</taxon>
        <taxon>Bacillati</taxon>
        <taxon>Actinomycetota</taxon>
        <taxon>Actinomycetes</taxon>
        <taxon>Propionibacteriales</taxon>
        <taxon>Nocardioidaceae</taxon>
        <taxon>Nocardioides</taxon>
    </lineage>
</organism>
<comment type="caution">
    <text evidence="2">The sequence shown here is derived from an EMBL/GenBank/DDBJ whole genome shotgun (WGS) entry which is preliminary data.</text>
</comment>
<proteinExistence type="predicted"/>
<feature type="chain" id="PRO_5047501516" evidence="1">
    <location>
        <begin position="25"/>
        <end position="363"/>
    </location>
</feature>
<evidence type="ECO:0000256" key="1">
    <source>
        <dbReference type="SAM" id="SignalP"/>
    </source>
</evidence>
<evidence type="ECO:0000313" key="3">
    <source>
        <dbReference type="Proteomes" id="UP001596524"/>
    </source>
</evidence>
<sequence>MRTRGICLSLLAAVMLLPAAHAQAEPVVVGYEGVVTRHADGMPAASEPWRILVRGSLTVDTRADTWKGAATLGGPIPAGESVLVSWIPGIQHPQGCEPLIQLAETVSVVDAGNGISFTRPLPKGFLSEQPTCLRVTLYAKSASSDELAGQMTAISWLAGAQARPAAPLRVAVGRTTPVLLLVTSHVRGTSNVAVTGSGPGVRMRDIAVGGVLADQTVPVVAKISAPGVADSELALTARDDLSSDSFDQPWEIRAREIQARRPLPGNYRSSGDGSVQFRVTDDHRVVRLRTSAALCEGSRGTRVTYPVELHLPRSGATAEVTQLGSRWFGAQLLTRRPGRVQGAFVFTTPTCQMSLRFVATRES</sequence>
<feature type="signal peptide" evidence="1">
    <location>
        <begin position="1"/>
        <end position="24"/>
    </location>
</feature>
<accession>A0ABW2N9P0</accession>
<gene>
    <name evidence="2" type="ORF">ACFQO6_20550</name>
</gene>